<dbReference type="KEGG" id="vaq:FIV01_08145"/>
<keyword evidence="3" id="KW-1185">Reference proteome</keyword>
<dbReference type="RefSeq" id="WP_152430548.1">
    <property type="nucleotide sequence ID" value="NZ_CBCSDK010000004.1"/>
</dbReference>
<dbReference type="EMBL" id="CP045350">
    <property type="protein sequence ID" value="QFT26395.1"/>
    <property type="molecule type" value="Genomic_DNA"/>
</dbReference>
<evidence type="ECO:0000313" key="3">
    <source>
        <dbReference type="Proteomes" id="UP000326936"/>
    </source>
</evidence>
<dbReference type="SUPFAM" id="SSF54913">
    <property type="entry name" value="GlnB-like"/>
    <property type="match status" value="1"/>
</dbReference>
<evidence type="ECO:0000259" key="1">
    <source>
        <dbReference type="Pfam" id="PF09413"/>
    </source>
</evidence>
<gene>
    <name evidence="2" type="ORF">FIV01_08145</name>
</gene>
<dbReference type="Proteomes" id="UP000326936">
    <property type="component" value="Chromosome"/>
</dbReference>
<proteinExistence type="predicted"/>
<protein>
    <recommendedName>
        <fullName evidence="1">DUF2007 domain-containing protein</fullName>
    </recommendedName>
</protein>
<dbReference type="OrthoDB" id="8480302at2"/>
<dbReference type="InterPro" id="IPR018551">
    <property type="entry name" value="DUF2007"/>
</dbReference>
<organism evidence="2 3">
    <name type="scientific">Vibrio aquimaris</name>
    <dbReference type="NCBI Taxonomy" id="2587862"/>
    <lineage>
        <taxon>Bacteria</taxon>
        <taxon>Pseudomonadati</taxon>
        <taxon>Pseudomonadota</taxon>
        <taxon>Gammaproteobacteria</taxon>
        <taxon>Vibrionales</taxon>
        <taxon>Vibrionaceae</taxon>
        <taxon>Vibrio</taxon>
    </lineage>
</organism>
<accession>A0A5P9CJI3</accession>
<dbReference type="Pfam" id="PF09413">
    <property type="entry name" value="DUF2007"/>
    <property type="match status" value="1"/>
</dbReference>
<dbReference type="InterPro" id="IPR011322">
    <property type="entry name" value="N-reg_PII-like_a/b"/>
</dbReference>
<sequence length="119" mass="13440">MIIVARFSFPHEAHIAKASLEAAGIESCIADEYTINTQWLYSNAIGGVRLMVAEQDLEQAENILSADFSDVLYAEKSVSSQDHCPKCSSLNIELFTKSKESAFWYLYLLVLQRFYKHGI</sequence>
<feature type="domain" description="DUF2007" evidence="1">
    <location>
        <begin position="1"/>
        <end position="64"/>
    </location>
</feature>
<dbReference type="AlphaFoldDB" id="A0A5P9CJI3"/>
<dbReference type="Gene3D" id="3.30.70.790">
    <property type="entry name" value="UreE, C-terminal domain"/>
    <property type="match status" value="1"/>
</dbReference>
<evidence type="ECO:0000313" key="2">
    <source>
        <dbReference type="EMBL" id="QFT26395.1"/>
    </source>
</evidence>
<reference evidence="2 3" key="1">
    <citation type="submission" date="2019-10" db="EMBL/GenBank/DDBJ databases">
        <title>Complete genome sequence of Vibrio sp. strain THAF100, isolated from non-filtered water from the water column of tank 6 of a marine aquarium containing stony-coral fragments. Water maintained at 26 degree C.</title>
        <authorList>
            <person name="Ruckert C."/>
            <person name="Franco A."/>
            <person name="Kalinowski J."/>
            <person name="Glaeser S."/>
        </authorList>
    </citation>
    <scope>NUCLEOTIDE SEQUENCE [LARGE SCALE GENOMIC DNA]</scope>
    <source>
        <strain evidence="2 3">THAF100</strain>
    </source>
</reference>
<name>A0A5P9CJI3_9VIBR</name>